<sequence>MIIIGIVENTLERTTFRLLKKMFFISNYVLYYENQHRNMAILNKENNIIFIIDISPNLIIPLKEIGIDFNILIHTFLNKEDYENQNLQQLFSKSDYVIINCDEDKWNYLLDNNIKSIVITYGFNNKATINPSSYNIDDIMELNICFQREIKGMNNVTIEPFELPIKIRSTEKLDIYPVIATITCILLLGIDELSMDNFMYSHVNLIK</sequence>
<evidence type="ECO:0000313" key="1">
    <source>
        <dbReference type="EMBL" id="SHE84439.1"/>
    </source>
</evidence>
<dbReference type="AlphaFoldDB" id="A0A1M4WT81"/>
<keyword evidence="2" id="KW-1185">Reference proteome</keyword>
<reference evidence="2" key="1">
    <citation type="submission" date="2016-11" db="EMBL/GenBank/DDBJ databases">
        <authorList>
            <person name="Varghese N."/>
            <person name="Submissions S."/>
        </authorList>
    </citation>
    <scope>NUCLEOTIDE SEQUENCE [LARGE SCALE GENOMIC DNA]</scope>
    <source>
        <strain evidence="2">DSM 18095</strain>
    </source>
</reference>
<gene>
    <name evidence="1" type="ORF">SAMN02745784_01977</name>
</gene>
<proteinExistence type="predicted"/>
<name>A0A1M4WT81_9FIRM</name>
<organism evidence="1 2">
    <name type="scientific">Tissierella praeacuta DSM 18095</name>
    <dbReference type="NCBI Taxonomy" id="1123404"/>
    <lineage>
        <taxon>Bacteria</taxon>
        <taxon>Bacillati</taxon>
        <taxon>Bacillota</taxon>
        <taxon>Tissierellia</taxon>
        <taxon>Tissierellales</taxon>
        <taxon>Tissierellaceae</taxon>
        <taxon>Tissierella</taxon>
    </lineage>
</organism>
<accession>A0A1M4WT81</accession>
<evidence type="ECO:0008006" key="3">
    <source>
        <dbReference type="Google" id="ProtNLM"/>
    </source>
</evidence>
<dbReference type="STRING" id="1123404.SAMN02745784_01977"/>
<dbReference type="EMBL" id="FQTY01000008">
    <property type="protein sequence ID" value="SHE84439.1"/>
    <property type="molecule type" value="Genomic_DNA"/>
</dbReference>
<evidence type="ECO:0000313" key="2">
    <source>
        <dbReference type="Proteomes" id="UP000184114"/>
    </source>
</evidence>
<protein>
    <recommendedName>
        <fullName evidence="3">Mur ligase middle domain-containing protein</fullName>
    </recommendedName>
</protein>
<dbReference type="Proteomes" id="UP000184114">
    <property type="component" value="Unassembled WGS sequence"/>
</dbReference>